<evidence type="ECO:0000313" key="5">
    <source>
        <dbReference type="EMBL" id="VDD37348.1"/>
    </source>
</evidence>
<gene>
    <name evidence="5" type="ORF">BOLC7T42908H</name>
</gene>
<evidence type="ECO:0000256" key="1">
    <source>
        <dbReference type="ARBA" id="ARBA00023125"/>
    </source>
</evidence>
<dbReference type="InterPro" id="IPR050224">
    <property type="entry name" value="TALE_homeobox"/>
</dbReference>
<organism evidence="5">
    <name type="scientific">Brassica oleracea</name>
    <name type="common">Wild cabbage</name>
    <dbReference type="NCBI Taxonomy" id="3712"/>
    <lineage>
        <taxon>Eukaryota</taxon>
        <taxon>Viridiplantae</taxon>
        <taxon>Streptophyta</taxon>
        <taxon>Embryophyta</taxon>
        <taxon>Tracheophyta</taxon>
        <taxon>Spermatophyta</taxon>
        <taxon>Magnoliopsida</taxon>
        <taxon>eudicotyledons</taxon>
        <taxon>Gunneridae</taxon>
        <taxon>Pentapetalae</taxon>
        <taxon>rosids</taxon>
        <taxon>malvids</taxon>
        <taxon>Brassicales</taxon>
        <taxon>Brassicaceae</taxon>
        <taxon>Brassiceae</taxon>
        <taxon>Brassica</taxon>
    </lineage>
</organism>
<evidence type="ECO:0000256" key="2">
    <source>
        <dbReference type="ARBA" id="ARBA00023155"/>
    </source>
</evidence>
<keyword evidence="3" id="KW-0539">Nucleus</keyword>
<dbReference type="GO" id="GO:0003677">
    <property type="term" value="F:DNA binding"/>
    <property type="evidence" value="ECO:0007669"/>
    <property type="project" value="UniProtKB-KW"/>
</dbReference>
<evidence type="ECO:0008006" key="6">
    <source>
        <dbReference type="Google" id="ProtNLM"/>
    </source>
</evidence>
<dbReference type="EMBL" id="LR031876">
    <property type="protein sequence ID" value="VDD37348.1"/>
    <property type="molecule type" value="Genomic_DNA"/>
</dbReference>
<dbReference type="AlphaFoldDB" id="A0A3P6ECF4"/>
<name>A0A3P6ECF4_BRAOL</name>
<dbReference type="Gene3D" id="1.10.10.60">
    <property type="entry name" value="Homeodomain-like"/>
    <property type="match status" value="1"/>
</dbReference>
<protein>
    <recommendedName>
        <fullName evidence="6">POX domain-containing protein</fullName>
    </recommendedName>
</protein>
<sequence length="201" mass="22721">MVRPSCRPQRGLPKNSVSVLRVWLFEHFLHPYVYPEECEKMTLQNRYDCPKTSLHADAVVGRAVGMLMKANDTSTAESGSELEELTSPKTNMNSYVAKLTPVSENLWMLLGSPKRCQMLLKGISHSQLMSSSARAELGDEPNARESRPPSPSRPSTFNERVIISYVLSRQGDLEKQIEALHLRKYRDASRLRGVDCKTRSQ</sequence>
<keyword evidence="1" id="KW-0238">DNA-binding</keyword>
<feature type="region of interest" description="Disordered" evidence="4">
    <location>
        <begin position="130"/>
        <end position="156"/>
    </location>
</feature>
<accession>A0A3P6ECF4</accession>
<reference evidence="5" key="1">
    <citation type="submission" date="2018-11" db="EMBL/GenBank/DDBJ databases">
        <authorList>
            <consortium name="Genoscope - CEA"/>
            <person name="William W."/>
        </authorList>
    </citation>
    <scope>NUCLEOTIDE SEQUENCE</scope>
</reference>
<proteinExistence type="predicted"/>
<dbReference type="PANTHER" id="PTHR11850">
    <property type="entry name" value="HOMEOBOX PROTEIN TRANSCRIPTION FACTORS"/>
    <property type="match status" value="1"/>
</dbReference>
<keyword evidence="2" id="KW-0371">Homeobox</keyword>
<evidence type="ECO:0000256" key="4">
    <source>
        <dbReference type="SAM" id="MobiDB-lite"/>
    </source>
</evidence>
<evidence type="ECO:0000256" key="3">
    <source>
        <dbReference type="ARBA" id="ARBA00023242"/>
    </source>
</evidence>